<reference evidence="2 3" key="1">
    <citation type="submission" date="2019-07" db="EMBL/GenBank/DDBJ databases">
        <title>Whole genome shotgun sequence of Agrococcus baldri NBRC 103055.</title>
        <authorList>
            <person name="Hosoyama A."/>
            <person name="Uohara A."/>
            <person name="Ohji S."/>
            <person name="Ichikawa N."/>
        </authorList>
    </citation>
    <scope>NUCLEOTIDE SEQUENCE [LARGE SCALE GENOMIC DNA]</scope>
    <source>
        <strain evidence="2 3">NBRC 103055</strain>
    </source>
</reference>
<keyword evidence="1" id="KW-0472">Membrane</keyword>
<dbReference type="AlphaFoldDB" id="A0AA87USL9"/>
<organism evidence="2 3">
    <name type="scientific">Agrococcus baldri</name>
    <dbReference type="NCBI Taxonomy" id="153730"/>
    <lineage>
        <taxon>Bacteria</taxon>
        <taxon>Bacillati</taxon>
        <taxon>Actinomycetota</taxon>
        <taxon>Actinomycetes</taxon>
        <taxon>Micrococcales</taxon>
        <taxon>Microbacteriaceae</taxon>
        <taxon>Agrococcus</taxon>
    </lineage>
</organism>
<evidence type="ECO:0000313" key="3">
    <source>
        <dbReference type="Proteomes" id="UP000321749"/>
    </source>
</evidence>
<comment type="caution">
    <text evidence="2">The sequence shown here is derived from an EMBL/GenBank/DDBJ whole genome shotgun (WGS) entry which is preliminary data.</text>
</comment>
<keyword evidence="3" id="KW-1185">Reference proteome</keyword>
<evidence type="ECO:0000256" key="1">
    <source>
        <dbReference type="SAM" id="Phobius"/>
    </source>
</evidence>
<keyword evidence="1" id="KW-1133">Transmembrane helix</keyword>
<accession>A0AA87USL9</accession>
<evidence type="ECO:0000313" key="2">
    <source>
        <dbReference type="EMBL" id="GEK80998.1"/>
    </source>
</evidence>
<proteinExistence type="predicted"/>
<dbReference type="RefSeq" id="WP_318279263.1">
    <property type="nucleotide sequence ID" value="NZ_BJUU01000017.1"/>
</dbReference>
<sequence>MMPRQITALPLWRAMRTPVEDRERGVALIMVIGIGAVVTALIATAVIFTVGGMRHARDDVDWNGALAAAYAGVEEYQSRLAENPDYVRFGNDDAPFSAGSSLLEDTSNPALGFGSSWATVPGSVDGASFRYEVDTSAYYSEGVLRVRSTGRVGEETRSIVADLRQAGFVHYLYFTDREIQDPALSSYGSECYRYAWSNPPRPSNSSRPNDRCGIITFASSDVINGQVHSNDIIYACGTTFKGAVTTSWNPSSGVRYRCVGAGGTPTFEVRDAQRGNSPSYLPVLGMPETNGQIRAAALESGCVYTGPTSIRLLSNGDMTVRSPLTRATRPGQSIPNPVSCGAPSQLASSVGATVRVPDSGAVYVQNVPGTAGDPNYRARPSGCASGNGLGYPVSNERSPSTVASVAPYDCHSGDLFVQGALNGQVTLAAENFIYITGNTTYVDPDDDMLGLIGNNMVYVRNPAIETCTGSGWWETCSTRVDSPNITIDAAILSLRSFAVQNTGVTGDRDGTLTVRGSIAQAFRGVVAYQSGYNKDYVYDPRLRFRSPPHFLSPVTSAYGVSTWIETEPAIDAEGSWR</sequence>
<keyword evidence="1" id="KW-0812">Transmembrane</keyword>
<feature type="transmembrane region" description="Helical" evidence="1">
    <location>
        <begin position="26"/>
        <end position="48"/>
    </location>
</feature>
<gene>
    <name evidence="2" type="ORF">ABA31_23490</name>
</gene>
<protein>
    <submittedName>
        <fullName evidence="2">Uncharacterized protein</fullName>
    </submittedName>
</protein>
<dbReference type="EMBL" id="BJUU01000017">
    <property type="protein sequence ID" value="GEK80998.1"/>
    <property type="molecule type" value="Genomic_DNA"/>
</dbReference>
<dbReference type="Proteomes" id="UP000321749">
    <property type="component" value="Unassembled WGS sequence"/>
</dbReference>
<name>A0AA87USL9_9MICO</name>